<reference evidence="3" key="1">
    <citation type="submission" date="2016-10" db="EMBL/GenBank/DDBJ databases">
        <authorList>
            <person name="Varghese N."/>
            <person name="Submissions S."/>
        </authorList>
    </citation>
    <scope>NUCLEOTIDE SEQUENCE [LARGE SCALE GENOMIC DNA]</scope>
    <source>
        <strain evidence="3">DSM 19315</strain>
    </source>
</reference>
<dbReference type="Gene3D" id="3.40.50.2000">
    <property type="entry name" value="Glycogen Phosphorylase B"/>
    <property type="match status" value="2"/>
</dbReference>
<dbReference type="SUPFAM" id="SSF53756">
    <property type="entry name" value="UDP-Glycosyltransferase/glycogen phosphorylase"/>
    <property type="match status" value="1"/>
</dbReference>
<protein>
    <submittedName>
        <fullName evidence="2">Glycosyltransferase involved in cell wall bisynthesis</fullName>
    </submittedName>
</protein>
<dbReference type="OrthoDB" id="9811239at2"/>
<keyword evidence="3" id="KW-1185">Reference proteome</keyword>
<sequence>MKNNRILYVLNSNGVGGAEVSIKRMTTQHFKVASVVTLWDHPNAQVNFWNDLGPRYTHLLNKKLNLFTLLLAVFHLRKFIKRNDFSVIQTQLKGADVILGFLKMFHLINSNIILVASLRNSYGYYYKGSLANKIFGLIHQFLLKNYFDKVVVISLQDLDEFKSAFGLKLRVIENSIQKNSLAKDTNFPYNLKKLSIIMVGNIKFRKGYDKLLKFCDLLEVKGIKYEINIAGGVEDEDLLVEVLSKNNDLVNGKINYLGKVDDVFQELKSADLFLSLSRDEGLPISVLEGMSVRLPMVLSGIQAHRLIIPDISQHRVLFSTIENAVELVFRKFQDQEALNVELDAQQNLLNSRFDFETMCDKYDDVYQSEMTS</sequence>
<dbReference type="Proteomes" id="UP000199642">
    <property type="component" value="Unassembled WGS sequence"/>
</dbReference>
<feature type="domain" description="Glycosyl transferase family 1" evidence="1">
    <location>
        <begin position="190"/>
        <end position="308"/>
    </location>
</feature>
<dbReference type="InterPro" id="IPR001296">
    <property type="entry name" value="Glyco_trans_1"/>
</dbReference>
<dbReference type="GO" id="GO:0016757">
    <property type="term" value="F:glycosyltransferase activity"/>
    <property type="evidence" value="ECO:0007669"/>
    <property type="project" value="InterPro"/>
</dbReference>
<dbReference type="STRING" id="435880.SAMN04487988_11639"/>
<organism evidence="2 3">
    <name type="scientific">Algoriphagus hitonicola</name>
    <dbReference type="NCBI Taxonomy" id="435880"/>
    <lineage>
        <taxon>Bacteria</taxon>
        <taxon>Pseudomonadati</taxon>
        <taxon>Bacteroidota</taxon>
        <taxon>Cytophagia</taxon>
        <taxon>Cytophagales</taxon>
        <taxon>Cyclobacteriaceae</taxon>
        <taxon>Algoriphagus</taxon>
    </lineage>
</organism>
<dbReference type="CDD" id="cd03801">
    <property type="entry name" value="GT4_PimA-like"/>
    <property type="match status" value="1"/>
</dbReference>
<dbReference type="RefSeq" id="WP_092793997.1">
    <property type="nucleotide sequence ID" value="NZ_FOPC01000016.1"/>
</dbReference>
<accession>A0A1I2X615</accession>
<gene>
    <name evidence="2" type="ORF">SAMN04487988_11639</name>
</gene>
<keyword evidence="2" id="KW-0808">Transferase</keyword>
<dbReference type="Pfam" id="PF00534">
    <property type="entry name" value="Glycos_transf_1"/>
    <property type="match status" value="1"/>
</dbReference>
<proteinExistence type="predicted"/>
<dbReference type="PANTHER" id="PTHR46401">
    <property type="entry name" value="GLYCOSYLTRANSFERASE WBBK-RELATED"/>
    <property type="match status" value="1"/>
</dbReference>
<dbReference type="PANTHER" id="PTHR46401:SF8">
    <property type="entry name" value="BLL6006 PROTEIN"/>
    <property type="match status" value="1"/>
</dbReference>
<evidence type="ECO:0000313" key="2">
    <source>
        <dbReference type="EMBL" id="SFH08409.1"/>
    </source>
</evidence>
<evidence type="ECO:0000259" key="1">
    <source>
        <dbReference type="Pfam" id="PF00534"/>
    </source>
</evidence>
<dbReference type="EMBL" id="FOPC01000016">
    <property type="protein sequence ID" value="SFH08409.1"/>
    <property type="molecule type" value="Genomic_DNA"/>
</dbReference>
<name>A0A1I2X615_9BACT</name>
<evidence type="ECO:0000313" key="3">
    <source>
        <dbReference type="Proteomes" id="UP000199642"/>
    </source>
</evidence>
<dbReference type="AlphaFoldDB" id="A0A1I2X615"/>